<accession>A0ABV4M0J2</accession>
<gene>
    <name evidence="2" type="ORF">ACED33_24395</name>
</gene>
<keyword evidence="1" id="KW-0732">Signal</keyword>
<sequence length="115" mass="12521">MQLKSILAAIAVLAFAPQLVYAQTSAFSVKPIKAQANQVLVTLPNKYDASDIIKVEINDQSYLSVHYRNKTTGRNDSVWCAEYTNSGLKKTHNASKPVTKPLCDAGIAAFKKAAH</sequence>
<name>A0ABV4M0J2_VIBSP</name>
<organism evidence="2 3">
    <name type="scientific">Vibrio splendidus</name>
    <dbReference type="NCBI Taxonomy" id="29497"/>
    <lineage>
        <taxon>Bacteria</taxon>
        <taxon>Pseudomonadati</taxon>
        <taxon>Pseudomonadota</taxon>
        <taxon>Gammaproteobacteria</taxon>
        <taxon>Vibrionales</taxon>
        <taxon>Vibrionaceae</taxon>
        <taxon>Vibrio</taxon>
    </lineage>
</organism>
<dbReference type="RefSeq" id="WP_137033526.1">
    <property type="nucleotide sequence ID" value="NZ_JAUYVY010000041.1"/>
</dbReference>
<proteinExistence type="predicted"/>
<feature type="signal peptide" evidence="1">
    <location>
        <begin position="1"/>
        <end position="22"/>
    </location>
</feature>
<reference evidence="2 3" key="1">
    <citation type="submission" date="2024-06" db="EMBL/GenBank/DDBJ databases">
        <authorList>
            <person name="Steensen K."/>
            <person name="Seneca J."/>
            <person name="Bartlau N."/>
            <person name="Yu A.X."/>
            <person name="Polz M.F."/>
        </authorList>
    </citation>
    <scope>NUCLEOTIDE SEQUENCE [LARGE SCALE GENOMIC DNA]</scope>
    <source>
        <strain evidence="2 3">1F145</strain>
    </source>
</reference>
<feature type="chain" id="PRO_5045494079" evidence="1">
    <location>
        <begin position="23"/>
        <end position="115"/>
    </location>
</feature>
<evidence type="ECO:0000313" key="2">
    <source>
        <dbReference type="EMBL" id="MEZ8183816.1"/>
    </source>
</evidence>
<comment type="caution">
    <text evidence="2">The sequence shown here is derived from an EMBL/GenBank/DDBJ whole genome shotgun (WGS) entry which is preliminary data.</text>
</comment>
<protein>
    <submittedName>
        <fullName evidence="2">Uncharacterized protein</fullName>
    </submittedName>
</protein>
<dbReference type="EMBL" id="JBGOOW010000061">
    <property type="protein sequence ID" value="MEZ8183816.1"/>
    <property type="molecule type" value="Genomic_DNA"/>
</dbReference>
<evidence type="ECO:0000256" key="1">
    <source>
        <dbReference type="SAM" id="SignalP"/>
    </source>
</evidence>
<evidence type="ECO:0000313" key="3">
    <source>
        <dbReference type="Proteomes" id="UP001569200"/>
    </source>
</evidence>
<dbReference type="Proteomes" id="UP001569200">
    <property type="component" value="Unassembled WGS sequence"/>
</dbReference>
<keyword evidence="3" id="KW-1185">Reference proteome</keyword>